<dbReference type="InterPro" id="IPR001709">
    <property type="entry name" value="Flavoprot_Pyr_Nucl_cyt_Rdtase"/>
</dbReference>
<comment type="caution">
    <text evidence="7">The sequence shown here is derived from an EMBL/GenBank/DDBJ whole genome shotgun (WGS) entry which is preliminary data.</text>
</comment>
<accession>A0ABX1TKC9</accession>
<organism evidence="7 8">
    <name type="scientific">Candidatus Competibacter phosphatis</name>
    <dbReference type="NCBI Taxonomy" id="221280"/>
    <lineage>
        <taxon>Bacteria</taxon>
        <taxon>Pseudomonadati</taxon>
        <taxon>Pseudomonadota</taxon>
        <taxon>Gammaproteobacteria</taxon>
        <taxon>Candidatus Competibacteraceae</taxon>
        <taxon>Candidatus Competibacter</taxon>
    </lineage>
</organism>
<keyword evidence="8" id="KW-1185">Reference proteome</keyword>
<keyword evidence="4" id="KW-0812">Transmembrane</keyword>
<dbReference type="RefSeq" id="WP_169248283.1">
    <property type="nucleotide sequence ID" value="NZ_SPMZ01000019.1"/>
</dbReference>
<dbReference type="Gene3D" id="3.40.50.80">
    <property type="entry name" value="Nucleotide-binding domain of ferredoxin-NADP reductase (FNR) module"/>
    <property type="match status" value="1"/>
</dbReference>
<dbReference type="SUPFAM" id="SSF63380">
    <property type="entry name" value="Riboflavin synthase domain-like"/>
    <property type="match status" value="1"/>
</dbReference>
<evidence type="ECO:0000256" key="1">
    <source>
        <dbReference type="ARBA" id="ARBA00022630"/>
    </source>
</evidence>
<dbReference type="InterPro" id="IPR017938">
    <property type="entry name" value="Riboflavin_synthase-like_b-brl"/>
</dbReference>
<dbReference type="PRINTS" id="PR00371">
    <property type="entry name" value="FPNCR"/>
</dbReference>
<keyword evidence="3" id="KW-0813">Transport</keyword>
<keyword evidence="2" id="KW-0288">FMN</keyword>
<keyword evidence="4" id="KW-1133">Transmembrane helix</keyword>
<evidence type="ECO:0000256" key="2">
    <source>
        <dbReference type="ARBA" id="ARBA00022643"/>
    </source>
</evidence>
<proteinExistence type="predicted"/>
<feature type="transmembrane region" description="Helical" evidence="4">
    <location>
        <begin position="122"/>
        <end position="150"/>
    </location>
</feature>
<dbReference type="InterPro" id="IPR001433">
    <property type="entry name" value="OxRdtase_FAD/NAD-bd"/>
</dbReference>
<dbReference type="EMBL" id="SPMZ01000019">
    <property type="protein sequence ID" value="NMQ19024.1"/>
    <property type="molecule type" value="Genomic_DNA"/>
</dbReference>
<feature type="domain" description="FAD-binding FR-type" evidence="6">
    <location>
        <begin position="464"/>
        <end position="582"/>
    </location>
</feature>
<feature type="transmembrane region" description="Helical" evidence="4">
    <location>
        <begin position="268"/>
        <end position="296"/>
    </location>
</feature>
<dbReference type="Pfam" id="PF00175">
    <property type="entry name" value="NAD_binding_1"/>
    <property type="match status" value="1"/>
</dbReference>
<dbReference type="Gene3D" id="3.40.50.360">
    <property type="match status" value="1"/>
</dbReference>
<dbReference type="PROSITE" id="PS50902">
    <property type="entry name" value="FLAVODOXIN_LIKE"/>
    <property type="match status" value="1"/>
</dbReference>
<dbReference type="SUPFAM" id="SSF52343">
    <property type="entry name" value="Ferredoxin reductase-like, C-terminal NADP-linked domain"/>
    <property type="match status" value="1"/>
</dbReference>
<evidence type="ECO:0000256" key="4">
    <source>
        <dbReference type="SAM" id="Phobius"/>
    </source>
</evidence>
<evidence type="ECO:0000313" key="8">
    <source>
        <dbReference type="Proteomes" id="UP000760480"/>
    </source>
</evidence>
<evidence type="ECO:0000259" key="6">
    <source>
        <dbReference type="PROSITE" id="PS51384"/>
    </source>
</evidence>
<dbReference type="InterPro" id="IPR029039">
    <property type="entry name" value="Flavoprotein-like_sf"/>
</dbReference>
<sequence length="735" mass="79394">MSPDTFKRLLVIAHRWLALALAPVFLLILLSGATLAFKPIVESGGATGPSASANVDTVVAALEVIDPTHQATSVSLSADGRSIRLKSNDPAVVGTFDLATRTPATSSDFDLFAFALDLHKNLLVGVGLVVEIATYVMVAILAIGLFLGLPRLRNTWIGWHSGLGWLALPLVALAPVTGLLMILHIGTPTLPMIEPAAQPLPLARALEATADQVDLTRFVAARRFRQGSVLLTATTAEGPMRYLVSGTGKVVPLTDGPGWVRQLHEGTWAGIGSGILSFLAAAALMGLMVTGLYSWLRRQRQARRRDGDRNASTLVAFASQTGTATRLAEATAKALRGAGEAVICASLAALDPRELMGFRHNLFIVSTTGEGDVPDSARTFLTRLGASDLRGTHFSLLALGDSRYRSFCGGGRKVREALLEQGADEVAEWRRADGEPTSTWRDWLATVSRLIGLELGAVEAPETDRPVTLTLIECQRLDHPKQGDTRETWQLTFDTGDTAGDFRPGDLLLVSPGPGEAPRCYSIGTSSLAGDSRIGLTVSLHTWKDSEGKHHLGLTSNYLCHQLRPGAKLDATWRRHPDFNPPDDPTRPLILVATGAGIAPFPGFLAERARQPNAGPVWLLFGNRFRAGDFFYQAAFEQWRREGVLTRLDTAFSRDPDDGHHIQDRLMGNGEELLRWLVECRGVLYTCGRASTVGAAVERTVRAIIASHGSQYGLQPDETLAQWRKDGTLRVDVFG</sequence>
<name>A0ABX1TKC9_9GAMM</name>
<evidence type="ECO:0000313" key="7">
    <source>
        <dbReference type="EMBL" id="NMQ19024.1"/>
    </source>
</evidence>
<keyword evidence="4" id="KW-0472">Membrane</keyword>
<keyword evidence="1" id="KW-0285">Flavoprotein</keyword>
<feature type="domain" description="Flavodoxin-like" evidence="5">
    <location>
        <begin position="313"/>
        <end position="448"/>
    </location>
</feature>
<evidence type="ECO:0000256" key="3">
    <source>
        <dbReference type="ARBA" id="ARBA00022982"/>
    </source>
</evidence>
<dbReference type="Proteomes" id="UP000760480">
    <property type="component" value="Unassembled WGS sequence"/>
</dbReference>
<reference evidence="7 8" key="1">
    <citation type="submission" date="2019-03" db="EMBL/GenBank/DDBJ databases">
        <title>Metabolic reconstructions from genomes of highly enriched 'Candidatus Accumulibacter' and 'Candidatus Competibacter' bioreactor populations.</title>
        <authorList>
            <person name="Annavajhala M.K."/>
            <person name="Welles L."/>
            <person name="Abbas B."/>
            <person name="Sorokin D."/>
            <person name="Park H."/>
            <person name="Van Loosdrecht M."/>
            <person name="Chandran K."/>
        </authorList>
    </citation>
    <scope>NUCLEOTIDE SEQUENCE [LARGE SCALE GENOMIC DNA]</scope>
    <source>
        <strain evidence="7 8">SBR_G</strain>
    </source>
</reference>
<dbReference type="SUPFAM" id="SSF52218">
    <property type="entry name" value="Flavoproteins"/>
    <property type="match status" value="1"/>
</dbReference>
<dbReference type="PRINTS" id="PR00369">
    <property type="entry name" value="FLAVODOXIN"/>
</dbReference>
<dbReference type="Gene3D" id="2.40.30.10">
    <property type="entry name" value="Translation factors"/>
    <property type="match status" value="1"/>
</dbReference>
<dbReference type="InterPro" id="IPR017927">
    <property type="entry name" value="FAD-bd_FR_type"/>
</dbReference>
<dbReference type="PROSITE" id="PS51384">
    <property type="entry name" value="FAD_FR"/>
    <property type="match status" value="1"/>
</dbReference>
<dbReference type="InterPro" id="IPR039261">
    <property type="entry name" value="FNR_nucleotide-bd"/>
</dbReference>
<evidence type="ECO:0000259" key="5">
    <source>
        <dbReference type="PROSITE" id="PS50902"/>
    </source>
</evidence>
<dbReference type="InterPro" id="IPR001094">
    <property type="entry name" value="Flavdoxin-like"/>
</dbReference>
<protein>
    <submittedName>
        <fullName evidence="7">Nitric oxide synthase</fullName>
    </submittedName>
</protein>
<dbReference type="Pfam" id="PF03929">
    <property type="entry name" value="PepSY_TM"/>
    <property type="match status" value="1"/>
</dbReference>
<dbReference type="PANTHER" id="PTHR19384">
    <property type="entry name" value="NITRIC OXIDE SYNTHASE-RELATED"/>
    <property type="match status" value="1"/>
</dbReference>
<dbReference type="Pfam" id="PF00258">
    <property type="entry name" value="Flavodoxin_1"/>
    <property type="match status" value="1"/>
</dbReference>
<dbReference type="InterPro" id="IPR008254">
    <property type="entry name" value="Flavodoxin/NO_synth"/>
</dbReference>
<keyword evidence="3" id="KW-0249">Electron transport</keyword>
<gene>
    <name evidence="7" type="ORF">E4P82_07275</name>
</gene>
<feature type="transmembrane region" description="Helical" evidence="4">
    <location>
        <begin position="162"/>
        <end position="185"/>
    </location>
</feature>
<dbReference type="InterPro" id="IPR005625">
    <property type="entry name" value="PepSY-ass_TM"/>
</dbReference>